<name>A0A0F9GH48_9ZZZZ</name>
<sequence>MKIDRKKVYQKYDGRCGYCGKEIEFKKMQVDHMFPNSRRHWLRANESIRKEEGITFDDIDDFDNLMSTCRRCNHYKRALTVEQFRHRLSEVHNGLLGIYIFKVAVDYGIVEIKPFNGIFYFEKE</sequence>
<gene>
    <name evidence="1" type="ORF">LCGC14_1910400</name>
</gene>
<evidence type="ECO:0000313" key="1">
    <source>
        <dbReference type="EMBL" id="KKL89866.1"/>
    </source>
</evidence>
<reference evidence="1" key="1">
    <citation type="journal article" date="2015" name="Nature">
        <title>Complex archaea that bridge the gap between prokaryotes and eukaryotes.</title>
        <authorList>
            <person name="Spang A."/>
            <person name="Saw J.H."/>
            <person name="Jorgensen S.L."/>
            <person name="Zaremba-Niedzwiedzka K."/>
            <person name="Martijn J."/>
            <person name="Lind A.E."/>
            <person name="van Eijk R."/>
            <person name="Schleper C."/>
            <person name="Guy L."/>
            <person name="Ettema T.J."/>
        </authorList>
    </citation>
    <scope>NUCLEOTIDE SEQUENCE</scope>
</reference>
<dbReference type="AlphaFoldDB" id="A0A0F9GH48"/>
<proteinExistence type="predicted"/>
<comment type="caution">
    <text evidence="1">The sequence shown here is derived from an EMBL/GenBank/DDBJ whole genome shotgun (WGS) entry which is preliminary data.</text>
</comment>
<dbReference type="Gene3D" id="1.10.30.50">
    <property type="match status" value="1"/>
</dbReference>
<dbReference type="EMBL" id="LAZR01020166">
    <property type="protein sequence ID" value="KKL89866.1"/>
    <property type="molecule type" value="Genomic_DNA"/>
</dbReference>
<protein>
    <submittedName>
        <fullName evidence="1">Uncharacterized protein</fullName>
    </submittedName>
</protein>
<accession>A0A0F9GH48</accession>
<organism evidence="1">
    <name type="scientific">marine sediment metagenome</name>
    <dbReference type="NCBI Taxonomy" id="412755"/>
    <lineage>
        <taxon>unclassified sequences</taxon>
        <taxon>metagenomes</taxon>
        <taxon>ecological metagenomes</taxon>
    </lineage>
</organism>